<accession>A0A2P7QIX1</accession>
<dbReference type="RefSeq" id="WP_106514712.1">
    <property type="nucleotide sequence ID" value="NZ_PXYI01000007.1"/>
</dbReference>
<proteinExistence type="predicted"/>
<evidence type="ECO:0000259" key="2">
    <source>
        <dbReference type="Pfam" id="PF12680"/>
    </source>
</evidence>
<dbReference type="AlphaFoldDB" id="A0A2P7QIX1"/>
<evidence type="ECO:0000313" key="4">
    <source>
        <dbReference type="Proteomes" id="UP000241167"/>
    </source>
</evidence>
<name>A0A2P7QIX1_9SPHN</name>
<evidence type="ECO:0000313" key="3">
    <source>
        <dbReference type="EMBL" id="PSJ37899.1"/>
    </source>
</evidence>
<dbReference type="EMBL" id="PXYI01000007">
    <property type="protein sequence ID" value="PSJ37899.1"/>
    <property type="molecule type" value="Genomic_DNA"/>
</dbReference>
<sequence length="138" mass="14998">MVRLSVATAAFLLVVASAAHAEPAPSPEAVVRAYTEAANTGDLERFLNLYHPDIRKFRFPGLLASEGVAHNRQAYAKSFAANPDLHVKIVELISLGDKVVVHDRVTGLSGGKTSDEITAYQVENGRITNIVYIERIAR</sequence>
<dbReference type="OrthoDB" id="333383at2"/>
<keyword evidence="4" id="KW-1185">Reference proteome</keyword>
<gene>
    <name evidence="3" type="ORF">C7I55_19500</name>
</gene>
<dbReference type="Pfam" id="PF12680">
    <property type="entry name" value="SnoaL_2"/>
    <property type="match status" value="1"/>
</dbReference>
<dbReference type="Gene3D" id="3.10.450.50">
    <property type="match status" value="1"/>
</dbReference>
<feature type="chain" id="PRO_5015194170" description="SnoaL-like domain-containing protein" evidence="1">
    <location>
        <begin position="22"/>
        <end position="138"/>
    </location>
</feature>
<organism evidence="3 4">
    <name type="scientific">Allosphingosinicella deserti</name>
    <dbReference type="NCBI Taxonomy" id="2116704"/>
    <lineage>
        <taxon>Bacteria</taxon>
        <taxon>Pseudomonadati</taxon>
        <taxon>Pseudomonadota</taxon>
        <taxon>Alphaproteobacteria</taxon>
        <taxon>Sphingomonadales</taxon>
        <taxon>Sphingomonadaceae</taxon>
        <taxon>Allosphingosinicella</taxon>
    </lineage>
</organism>
<dbReference type="InterPro" id="IPR037401">
    <property type="entry name" value="SnoaL-like"/>
</dbReference>
<dbReference type="SUPFAM" id="SSF54427">
    <property type="entry name" value="NTF2-like"/>
    <property type="match status" value="1"/>
</dbReference>
<feature type="signal peptide" evidence="1">
    <location>
        <begin position="1"/>
        <end position="21"/>
    </location>
</feature>
<feature type="domain" description="SnoaL-like" evidence="2">
    <location>
        <begin position="31"/>
        <end position="129"/>
    </location>
</feature>
<evidence type="ECO:0000256" key="1">
    <source>
        <dbReference type="SAM" id="SignalP"/>
    </source>
</evidence>
<dbReference type="Proteomes" id="UP000241167">
    <property type="component" value="Unassembled WGS sequence"/>
</dbReference>
<reference evidence="3 4" key="1">
    <citation type="submission" date="2018-03" db="EMBL/GenBank/DDBJ databases">
        <title>The draft genome of Sphingosinicella sp. GL-C-18.</title>
        <authorList>
            <person name="Liu L."/>
            <person name="Li L."/>
            <person name="Liang L."/>
            <person name="Zhang X."/>
            <person name="Wang T."/>
        </authorList>
    </citation>
    <scope>NUCLEOTIDE SEQUENCE [LARGE SCALE GENOMIC DNA]</scope>
    <source>
        <strain evidence="3 4">GL-C-18</strain>
    </source>
</reference>
<dbReference type="InterPro" id="IPR032710">
    <property type="entry name" value="NTF2-like_dom_sf"/>
</dbReference>
<comment type="caution">
    <text evidence="3">The sequence shown here is derived from an EMBL/GenBank/DDBJ whole genome shotgun (WGS) entry which is preliminary data.</text>
</comment>
<protein>
    <recommendedName>
        <fullName evidence="2">SnoaL-like domain-containing protein</fullName>
    </recommendedName>
</protein>
<keyword evidence="1" id="KW-0732">Signal</keyword>